<evidence type="ECO:0000313" key="2">
    <source>
        <dbReference type="Proteomes" id="UP000015106"/>
    </source>
</evidence>
<dbReference type="Proteomes" id="UP000015106">
    <property type="component" value="Chromosome 5"/>
</dbReference>
<protein>
    <submittedName>
        <fullName evidence="1">Uncharacterized protein</fullName>
    </submittedName>
</protein>
<proteinExistence type="predicted"/>
<accession>A0A8R7UC81</accession>
<dbReference type="InterPro" id="IPR044997">
    <property type="entry name" value="F-box_plant"/>
</dbReference>
<sequence length="118" mass="13200">MLNLLRSTSTMGNLKPQLNCLPKLQRVKYVGWSYQQDRLIFASVPQLSKLILGKVGVSSASNIKLSELLANVAWITDLRLDFQSEKIWVLPECPKLLAPVLGKLQIANLDNLPQGWSI</sequence>
<reference evidence="1" key="2">
    <citation type="submission" date="2018-03" db="EMBL/GenBank/DDBJ databases">
        <title>The Triticum urartu genome reveals the dynamic nature of wheat genome evolution.</title>
        <authorList>
            <person name="Ling H."/>
            <person name="Ma B."/>
            <person name="Shi X."/>
            <person name="Liu H."/>
            <person name="Dong L."/>
            <person name="Sun H."/>
            <person name="Cao Y."/>
            <person name="Gao Q."/>
            <person name="Zheng S."/>
            <person name="Li Y."/>
            <person name="Yu Y."/>
            <person name="Du H."/>
            <person name="Qi M."/>
            <person name="Li Y."/>
            <person name="Yu H."/>
            <person name="Cui Y."/>
            <person name="Wang N."/>
            <person name="Chen C."/>
            <person name="Wu H."/>
            <person name="Zhao Y."/>
            <person name="Zhang J."/>
            <person name="Li Y."/>
            <person name="Zhou W."/>
            <person name="Zhang B."/>
            <person name="Hu W."/>
            <person name="Eijk M."/>
            <person name="Tang J."/>
            <person name="Witsenboer H."/>
            <person name="Zhao S."/>
            <person name="Li Z."/>
            <person name="Zhang A."/>
            <person name="Wang D."/>
            <person name="Liang C."/>
        </authorList>
    </citation>
    <scope>NUCLEOTIDE SEQUENCE [LARGE SCALE GENOMIC DNA]</scope>
    <source>
        <strain evidence="1">cv. G1812</strain>
    </source>
</reference>
<reference evidence="1" key="3">
    <citation type="submission" date="2022-06" db="UniProtKB">
        <authorList>
            <consortium name="EnsemblPlants"/>
        </authorList>
    </citation>
    <scope>IDENTIFICATION</scope>
</reference>
<reference evidence="2" key="1">
    <citation type="journal article" date="2013" name="Nature">
        <title>Draft genome of the wheat A-genome progenitor Triticum urartu.</title>
        <authorList>
            <person name="Ling H.Q."/>
            <person name="Zhao S."/>
            <person name="Liu D."/>
            <person name="Wang J."/>
            <person name="Sun H."/>
            <person name="Zhang C."/>
            <person name="Fan H."/>
            <person name="Li D."/>
            <person name="Dong L."/>
            <person name="Tao Y."/>
            <person name="Gao C."/>
            <person name="Wu H."/>
            <person name="Li Y."/>
            <person name="Cui Y."/>
            <person name="Guo X."/>
            <person name="Zheng S."/>
            <person name="Wang B."/>
            <person name="Yu K."/>
            <person name="Liang Q."/>
            <person name="Yang W."/>
            <person name="Lou X."/>
            <person name="Chen J."/>
            <person name="Feng M."/>
            <person name="Jian J."/>
            <person name="Zhang X."/>
            <person name="Luo G."/>
            <person name="Jiang Y."/>
            <person name="Liu J."/>
            <person name="Wang Z."/>
            <person name="Sha Y."/>
            <person name="Zhang B."/>
            <person name="Wu H."/>
            <person name="Tang D."/>
            <person name="Shen Q."/>
            <person name="Xue P."/>
            <person name="Zou S."/>
            <person name="Wang X."/>
            <person name="Liu X."/>
            <person name="Wang F."/>
            <person name="Yang Y."/>
            <person name="An X."/>
            <person name="Dong Z."/>
            <person name="Zhang K."/>
            <person name="Zhang X."/>
            <person name="Luo M.C."/>
            <person name="Dvorak J."/>
            <person name="Tong Y."/>
            <person name="Wang J."/>
            <person name="Yang H."/>
            <person name="Li Z."/>
            <person name="Wang D."/>
            <person name="Zhang A."/>
            <person name="Wang J."/>
        </authorList>
    </citation>
    <scope>NUCLEOTIDE SEQUENCE</scope>
    <source>
        <strain evidence="2">cv. G1812</strain>
    </source>
</reference>
<evidence type="ECO:0000313" key="1">
    <source>
        <dbReference type="EnsemblPlants" id="TuG1812G0500000056.01.T01"/>
    </source>
</evidence>
<dbReference type="PANTHER" id="PTHR32153">
    <property type="entry name" value="OJ000223_09.16 PROTEIN"/>
    <property type="match status" value="1"/>
</dbReference>
<dbReference type="AlphaFoldDB" id="A0A8R7UC81"/>
<name>A0A8R7UC81_TRIUA</name>
<keyword evidence="2" id="KW-1185">Reference proteome</keyword>
<dbReference type="Gramene" id="TuG1812G0500000056.01.T01">
    <property type="protein sequence ID" value="TuG1812G0500000056.01.T01"/>
    <property type="gene ID" value="TuG1812G0500000056.01"/>
</dbReference>
<dbReference type="EnsemblPlants" id="TuG1812G0500000056.01.T01">
    <property type="protein sequence ID" value="TuG1812G0500000056.01.T01"/>
    <property type="gene ID" value="TuG1812G0500000056.01"/>
</dbReference>
<organism evidence="1 2">
    <name type="scientific">Triticum urartu</name>
    <name type="common">Red wild einkorn</name>
    <name type="synonym">Crithodium urartu</name>
    <dbReference type="NCBI Taxonomy" id="4572"/>
    <lineage>
        <taxon>Eukaryota</taxon>
        <taxon>Viridiplantae</taxon>
        <taxon>Streptophyta</taxon>
        <taxon>Embryophyta</taxon>
        <taxon>Tracheophyta</taxon>
        <taxon>Spermatophyta</taxon>
        <taxon>Magnoliopsida</taxon>
        <taxon>Liliopsida</taxon>
        <taxon>Poales</taxon>
        <taxon>Poaceae</taxon>
        <taxon>BOP clade</taxon>
        <taxon>Pooideae</taxon>
        <taxon>Triticodae</taxon>
        <taxon>Triticeae</taxon>
        <taxon>Triticinae</taxon>
        <taxon>Triticum</taxon>
    </lineage>
</organism>